<name>A0A4Y6V2V6_SACBS</name>
<dbReference type="KEGG" id="saca:FFV09_20925"/>
<gene>
    <name evidence="1" type="ORF">FFV09_20925</name>
</gene>
<dbReference type="InterPro" id="IPR007344">
    <property type="entry name" value="GrpB/CoaE"/>
</dbReference>
<organism evidence="1 2">
    <name type="scientific">Saccharibacillus brassicae</name>
    <dbReference type="NCBI Taxonomy" id="2583377"/>
    <lineage>
        <taxon>Bacteria</taxon>
        <taxon>Bacillati</taxon>
        <taxon>Bacillota</taxon>
        <taxon>Bacilli</taxon>
        <taxon>Bacillales</taxon>
        <taxon>Paenibacillaceae</taxon>
        <taxon>Saccharibacillus</taxon>
    </lineage>
</organism>
<dbReference type="InterPro" id="IPR043519">
    <property type="entry name" value="NT_sf"/>
</dbReference>
<dbReference type="PANTHER" id="PTHR34822">
    <property type="entry name" value="GRPB DOMAIN PROTEIN (AFU_ORTHOLOGUE AFUA_1G01530)"/>
    <property type="match status" value="1"/>
</dbReference>
<proteinExistence type="predicted"/>
<accession>A0A4Y6V2V6</accession>
<dbReference type="Proteomes" id="UP000316968">
    <property type="component" value="Chromosome"/>
</dbReference>
<dbReference type="OrthoDB" id="9799092at2"/>
<reference evidence="1 2" key="1">
    <citation type="submission" date="2019-06" db="EMBL/GenBank/DDBJ databases">
        <title>Saccharibacillus brassicae sp. nov., an endophytic bacterium isolated from Chinese cabbage seeds (Brassica pekinensis).</title>
        <authorList>
            <person name="Jiang L."/>
            <person name="Lee J."/>
            <person name="Kim S.W."/>
        </authorList>
    </citation>
    <scope>NUCLEOTIDE SEQUENCE [LARGE SCALE GENOMIC DNA]</scope>
    <source>
        <strain evidence="2">KCTC 43072 / ATSA2</strain>
    </source>
</reference>
<dbReference type="EMBL" id="CP041217">
    <property type="protein sequence ID" value="QDH23100.1"/>
    <property type="molecule type" value="Genomic_DNA"/>
</dbReference>
<keyword evidence="2" id="KW-1185">Reference proteome</keyword>
<dbReference type="RefSeq" id="WP_141449637.1">
    <property type="nucleotide sequence ID" value="NZ_CP041217.1"/>
</dbReference>
<dbReference type="Gene3D" id="3.30.460.10">
    <property type="entry name" value="Beta Polymerase, domain 2"/>
    <property type="match status" value="1"/>
</dbReference>
<dbReference type="Pfam" id="PF04229">
    <property type="entry name" value="GrpB"/>
    <property type="match status" value="1"/>
</dbReference>
<dbReference type="PANTHER" id="PTHR34822:SF1">
    <property type="entry name" value="GRPB FAMILY PROTEIN"/>
    <property type="match status" value="1"/>
</dbReference>
<sequence length="182" mass="21514">MSEPQNDWPIWATEAVEIKPGDETWAAKGQAEAEHLHRLLSPYGVREIEHIGSTSIPGLPAKPILDLMAKIPSYDELEAVIARLQQEDWHYVPLALDGHEWRRFFVKVENDRRKCHLHLMREHEARWDVQLRFRDLMRHQPESVRQYARLKRDLAERYTDDREAYTRAKSEFIESVLEGGHR</sequence>
<dbReference type="AlphaFoldDB" id="A0A4Y6V2V6"/>
<dbReference type="SUPFAM" id="SSF81301">
    <property type="entry name" value="Nucleotidyltransferase"/>
    <property type="match status" value="1"/>
</dbReference>
<protein>
    <submittedName>
        <fullName evidence="1">GrpB family protein</fullName>
    </submittedName>
</protein>
<evidence type="ECO:0000313" key="1">
    <source>
        <dbReference type="EMBL" id="QDH23100.1"/>
    </source>
</evidence>
<evidence type="ECO:0000313" key="2">
    <source>
        <dbReference type="Proteomes" id="UP000316968"/>
    </source>
</evidence>